<dbReference type="Pfam" id="PF13602">
    <property type="entry name" value="ADH_zinc_N_2"/>
    <property type="match status" value="1"/>
</dbReference>
<dbReference type="PANTHER" id="PTHR43482">
    <property type="entry name" value="PROTEIN AST1-RELATED"/>
    <property type="match status" value="1"/>
</dbReference>
<dbReference type="InterPro" id="IPR011032">
    <property type="entry name" value="GroES-like_sf"/>
</dbReference>
<dbReference type="SMART" id="SM00829">
    <property type="entry name" value="PKS_ER"/>
    <property type="match status" value="1"/>
</dbReference>
<name>A0A0R2FY88_9LACO</name>
<dbReference type="Proteomes" id="UP000051751">
    <property type="component" value="Unassembled WGS sequence"/>
</dbReference>
<dbReference type="GO" id="GO:0008270">
    <property type="term" value="F:zinc ion binding"/>
    <property type="evidence" value="ECO:0007669"/>
    <property type="project" value="InterPro"/>
</dbReference>
<reference evidence="5 6" key="1">
    <citation type="journal article" date="2015" name="Genome Announc.">
        <title>Expanding the biotechnology potential of lactobacilli through comparative genomics of 213 strains and associated genera.</title>
        <authorList>
            <person name="Sun Z."/>
            <person name="Harris H.M."/>
            <person name="McCann A."/>
            <person name="Guo C."/>
            <person name="Argimon S."/>
            <person name="Zhang W."/>
            <person name="Yang X."/>
            <person name="Jeffery I.B."/>
            <person name="Cooney J.C."/>
            <person name="Kagawa T.F."/>
            <person name="Liu W."/>
            <person name="Song Y."/>
            <person name="Salvetti E."/>
            <person name="Wrobel A."/>
            <person name="Rasinkangas P."/>
            <person name="Parkhill J."/>
            <person name="Rea M.C."/>
            <person name="O'Sullivan O."/>
            <person name="Ritari J."/>
            <person name="Douillard F.P."/>
            <person name="Paul Ross R."/>
            <person name="Yang R."/>
            <person name="Briner A.E."/>
            <person name="Felis G.E."/>
            <person name="de Vos W.M."/>
            <person name="Barrangou R."/>
            <person name="Klaenhammer T.R."/>
            <person name="Caufield P.W."/>
            <person name="Cui Y."/>
            <person name="Zhang H."/>
            <person name="O'Toole P.W."/>
        </authorList>
    </citation>
    <scope>NUCLEOTIDE SEQUENCE [LARGE SCALE GENOMIC DNA]</scope>
    <source>
        <strain evidence="3 6">ATCC BAA-66</strain>
        <strain evidence="4 5">DSM 13344</strain>
    </source>
</reference>
<keyword evidence="1" id="KW-0560">Oxidoreductase</keyword>
<dbReference type="STRING" id="81857.IV38_GL001234"/>
<evidence type="ECO:0000313" key="3">
    <source>
        <dbReference type="EMBL" id="KRN29019.1"/>
    </source>
</evidence>
<dbReference type="EMBL" id="JQAT01000002">
    <property type="protein sequence ID" value="KRN29019.1"/>
    <property type="molecule type" value="Genomic_DNA"/>
</dbReference>
<keyword evidence="1" id="KW-0862">Zinc</keyword>
<evidence type="ECO:0000313" key="6">
    <source>
        <dbReference type="Proteomes" id="UP000051751"/>
    </source>
</evidence>
<dbReference type="PANTHER" id="PTHR43482:SF1">
    <property type="entry name" value="PROTEIN AST1-RELATED"/>
    <property type="match status" value="1"/>
</dbReference>
<proteinExistence type="inferred from homology"/>
<dbReference type="InterPro" id="IPR002364">
    <property type="entry name" value="Quin_OxRdtase/zeta-crystal_CS"/>
</dbReference>
<sequence>MEKCAKEGTLFMKAIGFYQGLPIDQPEAMLDLELPKPKAEGHDLLIKVLGVSVNPVDTKMRQDAPQTTTPQILGFDAVGVVAEKGAAVEQFEVGDRVYYAGSNQRPGSDEQYQLVDARLVSLAPDKLSVAQAAAMPLTSLTAYELLFDKLHFQRDRKQNVGQSLLVINGAGGVGSILIQLAKWAGLTVLATCSPKNDGWVKKMGADYTLDYHQDLKQQLAGLGYKQVDAIVILHSTADYFDLAADLIRPFGHVAGIVGTPNALPLTKLKDKAASFDWEFMFTKSKYHFQMATQGEALQFLARLFDAGLLQSTLMENIDSGINAENIRRAHQLVESNRMVGKVVVTGDFNGGK</sequence>
<dbReference type="InterPro" id="IPR020843">
    <property type="entry name" value="ER"/>
</dbReference>
<comment type="caution">
    <text evidence="4">The sequence shown here is derived from an EMBL/GenBank/DDBJ whole genome shotgun (WGS) entry which is preliminary data.</text>
</comment>
<gene>
    <name evidence="3" type="ORF">IV38_GL001234</name>
    <name evidence="4" type="ORF">IV40_GL000619</name>
</gene>
<dbReference type="EMBL" id="JQAZ01000002">
    <property type="protein sequence ID" value="KRN32571.1"/>
    <property type="molecule type" value="Genomic_DNA"/>
</dbReference>
<dbReference type="PROSITE" id="PS01162">
    <property type="entry name" value="QOR_ZETA_CRYSTAL"/>
    <property type="match status" value="1"/>
</dbReference>
<dbReference type="PATRIC" id="fig|81857.3.peg.1240"/>
<dbReference type="InterPro" id="IPR052585">
    <property type="entry name" value="Lipid_raft_assoc_Zn_ADH"/>
</dbReference>
<dbReference type="InterPro" id="IPR036291">
    <property type="entry name" value="NAD(P)-bd_dom_sf"/>
</dbReference>
<accession>A0A0R2FY88</accession>
<dbReference type="CDD" id="cd08252">
    <property type="entry name" value="AL_MDR"/>
    <property type="match status" value="1"/>
</dbReference>
<evidence type="ECO:0000313" key="5">
    <source>
        <dbReference type="Proteomes" id="UP000051645"/>
    </source>
</evidence>
<comment type="similarity">
    <text evidence="1">Belongs to the zinc-containing alcohol dehydrogenase family. Quinone oxidoreductase subfamily.</text>
</comment>
<dbReference type="SUPFAM" id="SSF50129">
    <property type="entry name" value="GroES-like"/>
    <property type="match status" value="1"/>
</dbReference>
<evidence type="ECO:0000259" key="2">
    <source>
        <dbReference type="SMART" id="SM00829"/>
    </source>
</evidence>
<keyword evidence="1" id="KW-0479">Metal-binding</keyword>
<protein>
    <recommendedName>
        <fullName evidence="1">Zinc-type alcohol dehydrogenase-like protein</fullName>
    </recommendedName>
</protein>
<keyword evidence="5" id="KW-1185">Reference proteome</keyword>
<organism evidence="4 5">
    <name type="scientific">Lactobacillus selangorensis</name>
    <dbReference type="NCBI Taxonomy" id="81857"/>
    <lineage>
        <taxon>Bacteria</taxon>
        <taxon>Bacillati</taxon>
        <taxon>Bacillota</taxon>
        <taxon>Bacilli</taxon>
        <taxon>Lactobacillales</taxon>
        <taxon>Lactobacillaceae</taxon>
        <taxon>Lactobacillus</taxon>
    </lineage>
</organism>
<evidence type="ECO:0000256" key="1">
    <source>
        <dbReference type="RuleBase" id="RU364000"/>
    </source>
</evidence>
<dbReference type="Proteomes" id="UP000051645">
    <property type="component" value="Unassembled WGS sequence"/>
</dbReference>
<evidence type="ECO:0000313" key="4">
    <source>
        <dbReference type="EMBL" id="KRN32571.1"/>
    </source>
</evidence>
<dbReference type="NCBIfam" id="TIGR02817">
    <property type="entry name" value="adh_fam_1"/>
    <property type="match status" value="1"/>
</dbReference>
<dbReference type="Pfam" id="PF08240">
    <property type="entry name" value="ADH_N"/>
    <property type="match status" value="1"/>
</dbReference>
<dbReference type="InterPro" id="IPR014182">
    <property type="entry name" value="ADH_Zn_typ-1"/>
</dbReference>
<dbReference type="AlphaFoldDB" id="A0A0R2FY88"/>
<dbReference type="GO" id="GO:0016491">
    <property type="term" value="F:oxidoreductase activity"/>
    <property type="evidence" value="ECO:0007669"/>
    <property type="project" value="UniProtKB-KW"/>
</dbReference>
<dbReference type="Gene3D" id="3.90.180.10">
    <property type="entry name" value="Medium-chain alcohol dehydrogenases, catalytic domain"/>
    <property type="match status" value="1"/>
</dbReference>
<feature type="domain" description="Enoyl reductase (ER)" evidence="2">
    <location>
        <begin position="20"/>
        <end position="344"/>
    </location>
</feature>
<dbReference type="SUPFAM" id="SSF51735">
    <property type="entry name" value="NAD(P)-binding Rossmann-fold domains"/>
    <property type="match status" value="1"/>
</dbReference>
<dbReference type="Gene3D" id="3.40.50.720">
    <property type="entry name" value="NAD(P)-binding Rossmann-like Domain"/>
    <property type="match status" value="1"/>
</dbReference>
<dbReference type="InterPro" id="IPR013154">
    <property type="entry name" value="ADH-like_N"/>
</dbReference>